<organism evidence="1">
    <name type="scientific">marine sediment metagenome</name>
    <dbReference type="NCBI Taxonomy" id="412755"/>
    <lineage>
        <taxon>unclassified sequences</taxon>
        <taxon>metagenomes</taxon>
        <taxon>ecological metagenomes</taxon>
    </lineage>
</organism>
<comment type="caution">
    <text evidence="1">The sequence shown here is derived from an EMBL/GenBank/DDBJ whole genome shotgun (WGS) entry which is preliminary data.</text>
</comment>
<reference evidence="1" key="1">
    <citation type="journal article" date="2015" name="Nature">
        <title>Complex archaea that bridge the gap between prokaryotes and eukaryotes.</title>
        <authorList>
            <person name="Spang A."/>
            <person name="Saw J.H."/>
            <person name="Jorgensen S.L."/>
            <person name="Zaremba-Niedzwiedzka K."/>
            <person name="Martijn J."/>
            <person name="Lind A.E."/>
            <person name="van Eijk R."/>
            <person name="Schleper C."/>
            <person name="Guy L."/>
            <person name="Ettema T.J."/>
        </authorList>
    </citation>
    <scope>NUCLEOTIDE SEQUENCE</scope>
</reference>
<name>A0A0F9GYF3_9ZZZZ</name>
<dbReference type="EMBL" id="LAZR01016593">
    <property type="protein sequence ID" value="KKM03829.1"/>
    <property type="molecule type" value="Genomic_DNA"/>
</dbReference>
<protein>
    <submittedName>
        <fullName evidence="1">Uncharacterized protein</fullName>
    </submittedName>
</protein>
<gene>
    <name evidence="1" type="ORF">LCGC14_1770520</name>
</gene>
<proteinExistence type="predicted"/>
<dbReference type="AlphaFoldDB" id="A0A0F9GYF3"/>
<evidence type="ECO:0000313" key="1">
    <source>
        <dbReference type="EMBL" id="KKM03829.1"/>
    </source>
</evidence>
<accession>A0A0F9GYF3</accession>
<sequence length="68" mass="7548">MSVKERTIIAPSSHTWREQSMSSLVSALADHIEAIETHTGVSHTVALMLARDTLTEWMAADILDAQER</sequence>